<sequence>MFVNYGTVSYPVMVVINEELSIDYNGKRNYTYLINSMKGLENMINKVIDSNIIVFLAQNLINESLRQESKEEMYLENESIDQI</sequence>
<protein>
    <submittedName>
        <fullName evidence="1">Uncharacterized protein</fullName>
    </submittedName>
</protein>
<gene>
    <name evidence="1" type="ORF">acsn021_39230</name>
</gene>
<reference evidence="1 2" key="1">
    <citation type="journal article" date="2016" name="Int. J. Syst. Evol. Microbiol.">
        <title>Descriptions of Anaerotaenia torta gen. nov., sp. nov. and Anaerocolumna cellulosilytica gen. nov., sp. nov. isolated from a methanogenic reactor of cattle waste.</title>
        <authorList>
            <person name="Uek A."/>
            <person name="Ohtaki Y."/>
            <person name="Kaku N."/>
            <person name="Ueki K."/>
        </authorList>
    </citation>
    <scope>NUCLEOTIDE SEQUENCE [LARGE SCALE GENOMIC DNA]</scope>
    <source>
        <strain evidence="1 2">SN021</strain>
    </source>
</reference>
<organism evidence="1 2">
    <name type="scientific">Anaerocolumna cellulosilytica</name>
    <dbReference type="NCBI Taxonomy" id="433286"/>
    <lineage>
        <taxon>Bacteria</taxon>
        <taxon>Bacillati</taxon>
        <taxon>Bacillota</taxon>
        <taxon>Clostridia</taxon>
        <taxon>Lachnospirales</taxon>
        <taxon>Lachnospiraceae</taxon>
        <taxon>Anaerocolumna</taxon>
    </lineage>
</organism>
<dbReference type="EMBL" id="AP023367">
    <property type="protein sequence ID" value="BCJ96354.1"/>
    <property type="molecule type" value="Genomic_DNA"/>
</dbReference>
<dbReference type="AlphaFoldDB" id="A0A6S6R0B0"/>
<dbReference type="Proteomes" id="UP000515561">
    <property type="component" value="Chromosome"/>
</dbReference>
<name>A0A6S6R0B0_9FIRM</name>
<evidence type="ECO:0000313" key="2">
    <source>
        <dbReference type="Proteomes" id="UP000515561"/>
    </source>
</evidence>
<proteinExistence type="predicted"/>
<keyword evidence="2" id="KW-1185">Reference proteome</keyword>
<dbReference type="KEGG" id="acel:acsn021_39230"/>
<accession>A0A6S6R0B0</accession>
<evidence type="ECO:0000313" key="1">
    <source>
        <dbReference type="EMBL" id="BCJ96354.1"/>
    </source>
</evidence>